<dbReference type="RefSeq" id="WP_137249454.1">
    <property type="nucleotide sequence ID" value="NZ_SZQA01000026.1"/>
</dbReference>
<dbReference type="Proteomes" id="UP000308705">
    <property type="component" value="Unassembled WGS sequence"/>
</dbReference>
<evidence type="ECO:0000313" key="2">
    <source>
        <dbReference type="Proteomes" id="UP000308705"/>
    </source>
</evidence>
<organism evidence="1 2">
    <name type="scientific">Herbidospora galbida</name>
    <dbReference type="NCBI Taxonomy" id="2575442"/>
    <lineage>
        <taxon>Bacteria</taxon>
        <taxon>Bacillati</taxon>
        <taxon>Actinomycetota</taxon>
        <taxon>Actinomycetes</taxon>
        <taxon>Streptosporangiales</taxon>
        <taxon>Streptosporangiaceae</taxon>
        <taxon>Herbidospora</taxon>
    </lineage>
</organism>
<evidence type="ECO:0000313" key="1">
    <source>
        <dbReference type="EMBL" id="TKK85588.1"/>
    </source>
</evidence>
<comment type="caution">
    <text evidence="1">The sequence shown here is derived from an EMBL/GenBank/DDBJ whole genome shotgun (WGS) entry which is preliminary data.</text>
</comment>
<accession>A0A4U3M962</accession>
<keyword evidence="2" id="KW-1185">Reference proteome</keyword>
<gene>
    <name evidence="1" type="ORF">FDA94_24645</name>
</gene>
<dbReference type="OrthoDB" id="3541734at2"/>
<protein>
    <submittedName>
        <fullName evidence="1">Uncharacterized protein</fullName>
    </submittedName>
</protein>
<name>A0A4U3M962_9ACTN</name>
<dbReference type="AlphaFoldDB" id="A0A4U3M962"/>
<proteinExistence type="predicted"/>
<dbReference type="EMBL" id="SZQA01000026">
    <property type="protein sequence ID" value="TKK85588.1"/>
    <property type="molecule type" value="Genomic_DNA"/>
</dbReference>
<sequence length="91" mass="10296">MDQCVCGHDRHRAPRDKTEGLVLAGHLRVIEPMLEVVERDDSRWLGILRCTSCGRYWAEDSMSSGHADLFFVYPVDTADPRAWLAAARPVL</sequence>
<reference evidence="1 2" key="1">
    <citation type="submission" date="2019-04" db="EMBL/GenBank/DDBJ databases">
        <title>Herbidospora sp. NEAU-GS14.nov., a novel actinomycete isolated from soil.</title>
        <authorList>
            <person name="Han L."/>
        </authorList>
    </citation>
    <scope>NUCLEOTIDE SEQUENCE [LARGE SCALE GENOMIC DNA]</scope>
    <source>
        <strain evidence="1 2">NEAU-GS14</strain>
    </source>
</reference>